<dbReference type="GeneID" id="18925362"/>
<feature type="compositionally biased region" description="Polar residues" evidence="1">
    <location>
        <begin position="173"/>
        <end position="185"/>
    </location>
</feature>
<sequence length="597" mass="67528">MILSTHLCALDRESHSNQSFRYFKDYTWIKSSHARSRISNSHYFIKPLSNNKALGIRFRLISNHNLHNLSKLRQLQPINRDRSIPLKVNNTKYHLNSMAPITPSSNKGSNKKARSSANKKANELNTPLLERRLSKGVLNPKSILSKGSSALESNNQPSMFNNDEDEEMDTSPDDPNTQSVPTNFTDPPLDLNQEELTLPDKINSKKRTLSESTKSKSTTVNSEDEDEEQKTDDDEVDEENSKKVELEPEIIDKATGTAIIGGHVMIPATSDMPLSAYPRAGELDLFTINPLLQLRKPGLAPTANLPFELQLWWNLYSDTYVSESDISLWAMVKVLNEGRTINHAEIIKSSLSHVLTYLELITGPGKSQFYLFRFKTALTKDNFRKNTRLDRGIFISINGPIKNSFIIFNLDPVSKLTPIMNSLLVSVSGLPFHLRHKNICEEVFNGLAAHKSNDCLEIASIREPNTSPTFTHYNKRVFEIQFERKAAAHWFNALSQEKGNLLITPWNKKGDEFKNRTKVTNWKFIPACHICGTSSYDGSHRTKCPYVTIRDDLQRIIESSYTNRSPTDLTNESDNFAAGASSSQPKMAKVGKFTRHE</sequence>
<proteinExistence type="predicted"/>
<feature type="region of interest" description="Disordered" evidence="1">
    <location>
        <begin position="95"/>
        <end position="133"/>
    </location>
</feature>
<dbReference type="Proteomes" id="UP000001072">
    <property type="component" value="Unassembled WGS sequence"/>
</dbReference>
<dbReference type="AlphaFoldDB" id="F4SDN6"/>
<dbReference type="HOGENOM" id="CLU_032231_0_0_1"/>
<feature type="compositionally biased region" description="Acidic residues" evidence="1">
    <location>
        <begin position="222"/>
        <end position="238"/>
    </location>
</feature>
<feature type="compositionally biased region" description="Polar residues" evidence="1">
    <location>
        <begin position="145"/>
        <end position="161"/>
    </location>
</feature>
<organism evidence="3">
    <name type="scientific">Melampsora larici-populina (strain 98AG31 / pathotype 3-4-7)</name>
    <name type="common">Poplar leaf rust fungus</name>
    <dbReference type="NCBI Taxonomy" id="747676"/>
    <lineage>
        <taxon>Eukaryota</taxon>
        <taxon>Fungi</taxon>
        <taxon>Dikarya</taxon>
        <taxon>Basidiomycota</taxon>
        <taxon>Pucciniomycotina</taxon>
        <taxon>Pucciniomycetes</taxon>
        <taxon>Pucciniales</taxon>
        <taxon>Melampsoraceae</taxon>
        <taxon>Melampsora</taxon>
    </lineage>
</organism>
<dbReference type="VEuPathDB" id="FungiDB:MELLADRAFT_114489"/>
<reference evidence="3" key="1">
    <citation type="journal article" date="2011" name="Proc. Natl. Acad. Sci. U.S.A.">
        <title>Obligate biotrophy features unraveled by the genomic analysis of rust fungi.</title>
        <authorList>
            <person name="Duplessis S."/>
            <person name="Cuomo C.A."/>
            <person name="Lin Y.-C."/>
            <person name="Aerts A."/>
            <person name="Tisserant E."/>
            <person name="Veneault-Fourrey C."/>
            <person name="Joly D.L."/>
            <person name="Hacquard S."/>
            <person name="Amselem J."/>
            <person name="Cantarel B.L."/>
            <person name="Chiu R."/>
            <person name="Coutinho P.M."/>
            <person name="Feau N."/>
            <person name="Field M."/>
            <person name="Frey P."/>
            <person name="Gelhaye E."/>
            <person name="Goldberg J."/>
            <person name="Grabherr M.G."/>
            <person name="Kodira C.D."/>
            <person name="Kohler A."/>
            <person name="Kuees U."/>
            <person name="Lindquist E.A."/>
            <person name="Lucas S.M."/>
            <person name="Mago R."/>
            <person name="Mauceli E."/>
            <person name="Morin E."/>
            <person name="Murat C."/>
            <person name="Pangilinan J.L."/>
            <person name="Park R."/>
            <person name="Pearson M."/>
            <person name="Quesneville H."/>
            <person name="Rouhier N."/>
            <person name="Sakthikumar S."/>
            <person name="Salamov A.A."/>
            <person name="Schmutz J."/>
            <person name="Selles B."/>
            <person name="Shapiro H."/>
            <person name="Tanguay P."/>
            <person name="Tuskan G.A."/>
            <person name="Henrissat B."/>
            <person name="Van de Peer Y."/>
            <person name="Rouze P."/>
            <person name="Ellis J.G."/>
            <person name="Dodds P.N."/>
            <person name="Schein J.E."/>
            <person name="Zhong S."/>
            <person name="Hamelin R.C."/>
            <person name="Grigoriev I.V."/>
            <person name="Szabo L.J."/>
            <person name="Martin F."/>
        </authorList>
    </citation>
    <scope>NUCLEOTIDE SEQUENCE [LARGE SCALE GENOMIC DNA]</scope>
    <source>
        <strain evidence="3">98AG31 / pathotype 3-4-7</strain>
    </source>
</reference>
<feature type="region of interest" description="Disordered" evidence="1">
    <location>
        <begin position="563"/>
        <end position="597"/>
    </location>
</feature>
<keyword evidence="3" id="KW-1185">Reference proteome</keyword>
<dbReference type="KEGG" id="mlr:MELLADRAFT_114489"/>
<feature type="compositionally biased region" description="Acidic residues" evidence="1">
    <location>
        <begin position="162"/>
        <end position="172"/>
    </location>
</feature>
<accession>F4SDN6</accession>
<gene>
    <name evidence="2" type="ORF">MELLADRAFT_114489</name>
</gene>
<evidence type="ECO:0000313" key="3">
    <source>
        <dbReference type="Proteomes" id="UP000001072"/>
    </source>
</evidence>
<evidence type="ECO:0000313" key="2">
    <source>
        <dbReference type="EMBL" id="EGF97240.1"/>
    </source>
</evidence>
<feature type="region of interest" description="Disordered" evidence="1">
    <location>
        <begin position="145"/>
        <end position="246"/>
    </location>
</feature>
<evidence type="ECO:0000256" key="1">
    <source>
        <dbReference type="SAM" id="MobiDB-lite"/>
    </source>
</evidence>
<dbReference type="InParanoid" id="F4SDN6"/>
<dbReference type="RefSeq" id="XP_007419491.1">
    <property type="nucleotide sequence ID" value="XM_007419429.1"/>
</dbReference>
<feature type="compositionally biased region" description="Polar residues" evidence="1">
    <location>
        <begin position="563"/>
        <end position="585"/>
    </location>
</feature>
<protein>
    <submittedName>
        <fullName evidence="2">Uncharacterized protein</fullName>
    </submittedName>
</protein>
<dbReference type="EMBL" id="GL883275">
    <property type="protein sequence ID" value="EGF97240.1"/>
    <property type="molecule type" value="Genomic_DNA"/>
</dbReference>
<feature type="compositionally biased region" description="Low complexity" evidence="1">
    <location>
        <begin position="210"/>
        <end position="219"/>
    </location>
</feature>
<name>F4SDN6_MELLP</name>